<gene>
    <name evidence="1" type="ORF">CTheo_5034</name>
</gene>
<evidence type="ECO:0000313" key="1">
    <source>
        <dbReference type="EMBL" id="KAB5591527.1"/>
    </source>
</evidence>
<organism evidence="1 2">
    <name type="scientific">Ceratobasidium theobromae</name>
    <dbReference type="NCBI Taxonomy" id="1582974"/>
    <lineage>
        <taxon>Eukaryota</taxon>
        <taxon>Fungi</taxon>
        <taxon>Dikarya</taxon>
        <taxon>Basidiomycota</taxon>
        <taxon>Agaricomycotina</taxon>
        <taxon>Agaricomycetes</taxon>
        <taxon>Cantharellales</taxon>
        <taxon>Ceratobasidiaceae</taxon>
        <taxon>Ceratobasidium</taxon>
    </lineage>
</organism>
<sequence length="117" mass="12797">MAEAKFFPDPVRGKLTIDGDSVRLDSVEALPPFIGKVVEAGLEILPIVILGTVRYDKNSPPAGSGVARFTIQEDKRLLIVFFPKDVEIPNAVFQSDNAYGDNPPIKQAEGEWTVDLN</sequence>
<keyword evidence="2" id="KW-1185">Reference proteome</keyword>
<dbReference type="EMBL" id="SSOP01000101">
    <property type="protein sequence ID" value="KAB5591527.1"/>
    <property type="molecule type" value="Genomic_DNA"/>
</dbReference>
<reference evidence="1 2" key="1">
    <citation type="journal article" date="2019" name="Fungal Biol. Biotechnol.">
        <title>Draft genome sequence of fastidious pathogen Ceratobasidium theobromae, which causes vascular-streak dieback in Theobroma cacao.</title>
        <authorList>
            <person name="Ali S.S."/>
            <person name="Asman A."/>
            <person name="Shao J."/>
            <person name="Firmansyah A.P."/>
            <person name="Susilo A.W."/>
            <person name="Rosmana A."/>
            <person name="McMahon P."/>
            <person name="Junaid M."/>
            <person name="Guest D."/>
            <person name="Kheng T.Y."/>
            <person name="Meinhardt L.W."/>
            <person name="Bailey B.A."/>
        </authorList>
    </citation>
    <scope>NUCLEOTIDE SEQUENCE [LARGE SCALE GENOMIC DNA]</scope>
    <source>
        <strain evidence="1 2">CT2</strain>
    </source>
</reference>
<comment type="caution">
    <text evidence="1">The sequence shown here is derived from an EMBL/GenBank/DDBJ whole genome shotgun (WGS) entry which is preliminary data.</text>
</comment>
<dbReference type="Proteomes" id="UP000383932">
    <property type="component" value="Unassembled WGS sequence"/>
</dbReference>
<evidence type="ECO:0000313" key="2">
    <source>
        <dbReference type="Proteomes" id="UP000383932"/>
    </source>
</evidence>
<name>A0A5N5QJR7_9AGAM</name>
<protein>
    <submittedName>
        <fullName evidence="1">Uncharacterized protein</fullName>
    </submittedName>
</protein>
<accession>A0A5N5QJR7</accession>
<dbReference type="AlphaFoldDB" id="A0A5N5QJR7"/>
<proteinExistence type="predicted"/>